<keyword evidence="2" id="KW-1185">Reference proteome</keyword>
<dbReference type="InterPro" id="IPR010419">
    <property type="entry name" value="CO_DH_gsu"/>
</dbReference>
<dbReference type="Proteomes" id="UP000006251">
    <property type="component" value="Unassembled WGS sequence"/>
</dbReference>
<sequence>MKVDLNKEFSLPGTGVQAWTFLQDIRGVASCMPGAEITEDLGDGNYKGKVKAKIGPATMAFNGDIIIQNIDAEKRELHMIGKGQDTKGSSSATMDLRAWVEDTEDGKSVLQGVATVTVNGKAASLGGRMMTQVADQMLNQFGKSFANNVASMGEGEEAEMARDKIAEQPAELNGLAFAWSVFVGWFGSLFSSKK</sequence>
<evidence type="ECO:0000313" key="2">
    <source>
        <dbReference type="Proteomes" id="UP000006251"/>
    </source>
</evidence>
<dbReference type="Gene3D" id="3.30.530.20">
    <property type="match status" value="1"/>
</dbReference>
<comment type="caution">
    <text evidence="1">The sequence shown here is derived from an EMBL/GenBank/DDBJ whole genome shotgun (WGS) entry which is preliminary data.</text>
</comment>
<protein>
    <submittedName>
        <fullName evidence="1">Carbon monoxide dehydrogenase subunit G</fullName>
    </submittedName>
</protein>
<dbReference type="CDD" id="cd07823">
    <property type="entry name" value="SRPBCC_5"/>
    <property type="match status" value="1"/>
</dbReference>
<dbReference type="RefSeq" id="WP_006009538.1">
    <property type="nucleotide sequence ID" value="NZ_BAEQ01000016.1"/>
</dbReference>
<accession>K6ZBL9</accession>
<evidence type="ECO:0000313" key="1">
    <source>
        <dbReference type="EMBL" id="GAC27757.1"/>
    </source>
</evidence>
<dbReference type="PANTHER" id="PTHR38588">
    <property type="entry name" value="BLL0334 PROTEIN"/>
    <property type="match status" value="1"/>
</dbReference>
<proteinExistence type="predicted"/>
<name>K6ZBL9_9ALTE</name>
<dbReference type="STRING" id="1121922.GCA_000428905_01400"/>
<gene>
    <name evidence="1" type="ORF">GPAL_0877</name>
</gene>
<dbReference type="InterPro" id="IPR023393">
    <property type="entry name" value="START-like_dom_sf"/>
</dbReference>
<organism evidence="1 2">
    <name type="scientific">Brumicola pallidula DSM 14239 = ACAM 615</name>
    <dbReference type="NCBI Taxonomy" id="1121922"/>
    <lineage>
        <taxon>Bacteria</taxon>
        <taxon>Pseudomonadati</taxon>
        <taxon>Pseudomonadota</taxon>
        <taxon>Gammaproteobacteria</taxon>
        <taxon>Alteromonadales</taxon>
        <taxon>Alteromonadaceae</taxon>
        <taxon>Brumicola</taxon>
    </lineage>
</organism>
<dbReference type="AlphaFoldDB" id="K6ZBL9"/>
<dbReference type="EMBL" id="BAEQ01000016">
    <property type="protein sequence ID" value="GAC27757.1"/>
    <property type="molecule type" value="Genomic_DNA"/>
</dbReference>
<dbReference type="PANTHER" id="PTHR38588:SF1">
    <property type="entry name" value="BLL0334 PROTEIN"/>
    <property type="match status" value="1"/>
</dbReference>
<reference evidence="2" key="1">
    <citation type="journal article" date="2014" name="Environ. Microbiol.">
        <title>Comparative genomics of the marine bacterial genus Glaciecola reveals the high degree of genomic diversity and genomic characteristic for cold adaptation.</title>
        <authorList>
            <person name="Qin Q.L."/>
            <person name="Xie B.B."/>
            <person name="Yu Y."/>
            <person name="Shu Y.L."/>
            <person name="Rong J.C."/>
            <person name="Zhang Y.J."/>
            <person name="Zhao D.L."/>
            <person name="Chen X.L."/>
            <person name="Zhang X.Y."/>
            <person name="Chen B."/>
            <person name="Zhou B.C."/>
            <person name="Zhang Y.Z."/>
        </authorList>
    </citation>
    <scope>NUCLEOTIDE SEQUENCE [LARGE SCALE GENOMIC DNA]</scope>
    <source>
        <strain evidence="2">ACAM 615</strain>
    </source>
</reference>
<dbReference type="Pfam" id="PF06240">
    <property type="entry name" value="COXG"/>
    <property type="match status" value="1"/>
</dbReference>
<dbReference type="OrthoDB" id="9808623at2"/>
<dbReference type="SUPFAM" id="SSF55961">
    <property type="entry name" value="Bet v1-like"/>
    <property type="match status" value="1"/>
</dbReference>